<evidence type="ECO:0000313" key="2">
    <source>
        <dbReference type="Proteomes" id="UP001234202"/>
    </source>
</evidence>
<organism evidence="1 2">
    <name type="scientific">Naganishia onofrii</name>
    <dbReference type="NCBI Taxonomy" id="1851511"/>
    <lineage>
        <taxon>Eukaryota</taxon>
        <taxon>Fungi</taxon>
        <taxon>Dikarya</taxon>
        <taxon>Basidiomycota</taxon>
        <taxon>Agaricomycotina</taxon>
        <taxon>Tremellomycetes</taxon>
        <taxon>Filobasidiales</taxon>
        <taxon>Filobasidiaceae</taxon>
        <taxon>Naganishia</taxon>
    </lineage>
</organism>
<accession>A0ACC2XKM3</accession>
<protein>
    <submittedName>
        <fullName evidence="1">Poly(A) binding protein Pab2</fullName>
    </submittedName>
</protein>
<gene>
    <name evidence="1" type="primary">PAB2</name>
    <name evidence="1" type="ORF">QFC24_003812</name>
</gene>
<sequence length="252" mass="27180">MAVPGGGAYSFSLTTFSPSGKLVQIEHALAAVQAGATSLGIKAKNGVVIATEKKNPSLLIDDSSLEKVAIICPNIGFVYSGMGPDFRVLVTKARKIAQAYWKVYGEYPPVKVLVSDVAAIVQKSTQQGGVRPYGVSLLIAGWDSHRGQSLYQVDPSGSFWAWKASAIGKNMVNAKTFLEKRYNDDISLEDAIHTALLTLKEGFEGQISEKTIEIGIATTPTSPDQMEAKSGERLPPTFRKLTEAEIRDYLAL</sequence>
<dbReference type="Proteomes" id="UP001234202">
    <property type="component" value="Unassembled WGS sequence"/>
</dbReference>
<proteinExistence type="predicted"/>
<evidence type="ECO:0000313" key="1">
    <source>
        <dbReference type="EMBL" id="KAJ9123596.1"/>
    </source>
</evidence>
<comment type="caution">
    <text evidence="1">The sequence shown here is derived from an EMBL/GenBank/DDBJ whole genome shotgun (WGS) entry which is preliminary data.</text>
</comment>
<name>A0ACC2XKM3_9TREE</name>
<keyword evidence="2" id="KW-1185">Reference proteome</keyword>
<reference evidence="1" key="1">
    <citation type="submission" date="2023-04" db="EMBL/GenBank/DDBJ databases">
        <title>Draft Genome sequencing of Naganishia species isolated from polar environments using Oxford Nanopore Technology.</title>
        <authorList>
            <person name="Leo P."/>
            <person name="Venkateswaran K."/>
        </authorList>
    </citation>
    <scope>NUCLEOTIDE SEQUENCE</scope>
    <source>
        <strain evidence="1">DBVPG 5303</strain>
    </source>
</reference>
<dbReference type="EMBL" id="JASBWV010000012">
    <property type="protein sequence ID" value="KAJ9123596.1"/>
    <property type="molecule type" value="Genomic_DNA"/>
</dbReference>